<dbReference type="InterPro" id="IPR016181">
    <property type="entry name" value="Acyl_CoA_acyltransferase"/>
</dbReference>
<evidence type="ECO:0000256" key="2">
    <source>
        <dbReference type="ARBA" id="ARBA00023315"/>
    </source>
</evidence>
<dbReference type="RefSeq" id="WP_042231031.1">
    <property type="nucleotide sequence ID" value="NZ_CP026520.1"/>
</dbReference>
<gene>
    <name evidence="4" type="ORF">M5X16_04170</name>
    <name evidence="5" type="ORF">PC41400_09260</name>
</gene>
<evidence type="ECO:0000313" key="6">
    <source>
        <dbReference type="Proteomes" id="UP000288943"/>
    </source>
</evidence>
<sequence>MSTSREAEAWAGADLEIRKAVPAETPLLQELYVEAARWRVSRGILLWDEKTFTPEYFAELMADCELFIAYSGGEAVGCFTLQWSDKLLWGERDRGDAGYLHRLVVTRKRSGLRLGTRLLEWAEDYIRQTGKTYFRLDCMSENARLNAYYRNAGFVYLETVTGDGWSANLYEKKL</sequence>
<evidence type="ECO:0000259" key="3">
    <source>
        <dbReference type="PROSITE" id="PS51186"/>
    </source>
</evidence>
<reference evidence="5 6" key="1">
    <citation type="submission" date="2018-01" db="EMBL/GenBank/DDBJ databases">
        <title>The whole genome sequencing and assembly of Paenibacillus chitinolyticus KCCM 41400 strain.</title>
        <authorList>
            <person name="Kim J.-Y."/>
            <person name="Park M.-K."/>
            <person name="Lee Y.-J."/>
            <person name="Yi H."/>
            <person name="Bahn Y.-S."/>
            <person name="Kim J.F."/>
            <person name="Lee D.-W."/>
        </authorList>
    </citation>
    <scope>NUCLEOTIDE SEQUENCE [LARGE SCALE GENOMIC DNA]</scope>
    <source>
        <strain evidence="5 6">KCCM 41400</strain>
    </source>
</reference>
<keyword evidence="7" id="KW-1185">Reference proteome</keyword>
<dbReference type="PANTHER" id="PTHR43877:SF2">
    <property type="entry name" value="AMINOALKYLPHOSPHONATE N-ACETYLTRANSFERASE-RELATED"/>
    <property type="match status" value="1"/>
</dbReference>
<protein>
    <submittedName>
        <fullName evidence="4 5">N-acetyltransferase</fullName>
    </submittedName>
</protein>
<dbReference type="Proteomes" id="UP001527202">
    <property type="component" value="Unassembled WGS sequence"/>
</dbReference>
<accession>A0A410WU04</accession>
<reference evidence="4 7" key="2">
    <citation type="submission" date="2022-05" db="EMBL/GenBank/DDBJ databases">
        <title>Genome Sequencing of Bee-Associated Microbes.</title>
        <authorList>
            <person name="Dunlap C."/>
        </authorList>
    </citation>
    <scope>NUCLEOTIDE SEQUENCE [LARGE SCALE GENOMIC DNA]</scope>
    <source>
        <strain evidence="4 7">NRRL B-23120</strain>
    </source>
</reference>
<evidence type="ECO:0000313" key="5">
    <source>
        <dbReference type="EMBL" id="QAV17842.1"/>
    </source>
</evidence>
<dbReference type="AlphaFoldDB" id="A0A410WU04"/>
<evidence type="ECO:0000256" key="1">
    <source>
        <dbReference type="ARBA" id="ARBA00022679"/>
    </source>
</evidence>
<dbReference type="GO" id="GO:0016747">
    <property type="term" value="F:acyltransferase activity, transferring groups other than amino-acyl groups"/>
    <property type="evidence" value="ECO:0007669"/>
    <property type="project" value="InterPro"/>
</dbReference>
<dbReference type="OrthoDB" id="6382410at2"/>
<dbReference type="EMBL" id="JAMDMJ010000004">
    <property type="protein sequence ID" value="MCY9594971.1"/>
    <property type="molecule type" value="Genomic_DNA"/>
</dbReference>
<dbReference type="PROSITE" id="PS51186">
    <property type="entry name" value="GNAT"/>
    <property type="match status" value="1"/>
</dbReference>
<dbReference type="KEGG" id="pchi:PC41400_09260"/>
<dbReference type="CDD" id="cd04301">
    <property type="entry name" value="NAT_SF"/>
    <property type="match status" value="1"/>
</dbReference>
<evidence type="ECO:0000313" key="7">
    <source>
        <dbReference type="Proteomes" id="UP001527202"/>
    </source>
</evidence>
<dbReference type="Pfam" id="PF00583">
    <property type="entry name" value="Acetyltransf_1"/>
    <property type="match status" value="1"/>
</dbReference>
<proteinExistence type="predicted"/>
<dbReference type="InterPro" id="IPR050832">
    <property type="entry name" value="Bact_Acetyltransf"/>
</dbReference>
<feature type="domain" description="N-acetyltransferase" evidence="3">
    <location>
        <begin position="15"/>
        <end position="174"/>
    </location>
</feature>
<dbReference type="PANTHER" id="PTHR43877">
    <property type="entry name" value="AMINOALKYLPHOSPHONATE N-ACETYLTRANSFERASE-RELATED-RELATED"/>
    <property type="match status" value="1"/>
</dbReference>
<dbReference type="Proteomes" id="UP000288943">
    <property type="component" value="Chromosome"/>
</dbReference>
<keyword evidence="2" id="KW-0012">Acyltransferase</keyword>
<evidence type="ECO:0000313" key="4">
    <source>
        <dbReference type="EMBL" id="MCY9594971.1"/>
    </source>
</evidence>
<dbReference type="EMBL" id="CP026520">
    <property type="protein sequence ID" value="QAV17842.1"/>
    <property type="molecule type" value="Genomic_DNA"/>
</dbReference>
<dbReference type="Gene3D" id="3.40.630.30">
    <property type="match status" value="1"/>
</dbReference>
<dbReference type="GeneID" id="95374993"/>
<dbReference type="SUPFAM" id="SSF55729">
    <property type="entry name" value="Acyl-CoA N-acyltransferases (Nat)"/>
    <property type="match status" value="1"/>
</dbReference>
<keyword evidence="1 5" id="KW-0808">Transferase</keyword>
<dbReference type="InterPro" id="IPR000182">
    <property type="entry name" value="GNAT_dom"/>
</dbReference>
<organism evidence="5 6">
    <name type="scientific">Paenibacillus chitinolyticus</name>
    <dbReference type="NCBI Taxonomy" id="79263"/>
    <lineage>
        <taxon>Bacteria</taxon>
        <taxon>Bacillati</taxon>
        <taxon>Bacillota</taxon>
        <taxon>Bacilli</taxon>
        <taxon>Bacillales</taxon>
        <taxon>Paenibacillaceae</taxon>
        <taxon>Paenibacillus</taxon>
    </lineage>
</organism>
<name>A0A410WU04_9BACL</name>